<evidence type="ECO:0000313" key="2">
    <source>
        <dbReference type="EMBL" id="MFM2719989.1"/>
    </source>
</evidence>
<dbReference type="InterPro" id="IPR007569">
    <property type="entry name" value="DUF559"/>
</dbReference>
<protein>
    <submittedName>
        <fullName evidence="2">DUF559 domain-containing protein</fullName>
    </submittedName>
</protein>
<comment type="caution">
    <text evidence="2">The sequence shown here is derived from an EMBL/GenBank/DDBJ whole genome shotgun (WGS) entry which is preliminary data.</text>
</comment>
<sequence>MPISPHLVAPAPAFTVAEGSASGLSPSSLRSARWTSPHTGVRVEASATQRQRLAALQRAAPDHTFFCGSTAAVLLGMPLPLPVATRAWSHPVVGVPRGRNRIRRPGTRGRALTVGPDDIVEVDGIRCTSALRTWAELAESLSVGQLTAISDHLISRRRPLATRGQLERTHLRFLGGRGSRRRRLAVDFADDRAESPRESELRVLLIQAGLPTPETNVEIFDGHRFVARVDLLYPEARLIVEYDGDYHRDPDQWSRDQSRRAELESLGYRVTVVTARDFDAPEVLLARLRRLLLA</sequence>
<dbReference type="InterPro" id="IPR011335">
    <property type="entry name" value="Restrct_endonuc-II-like"/>
</dbReference>
<dbReference type="SUPFAM" id="SSF52980">
    <property type="entry name" value="Restriction endonuclease-like"/>
    <property type="match status" value="1"/>
</dbReference>
<dbReference type="RefSeq" id="WP_408905162.1">
    <property type="nucleotide sequence ID" value="NZ_JAROCE010000001.1"/>
</dbReference>
<reference evidence="2 3" key="1">
    <citation type="submission" date="2023-03" db="EMBL/GenBank/DDBJ databases">
        <title>MT1 and MT2 Draft Genomes of Novel Species.</title>
        <authorList>
            <person name="Venkateswaran K."/>
        </authorList>
    </citation>
    <scope>NUCLEOTIDE SEQUENCE [LARGE SCALE GENOMIC DNA]</scope>
    <source>
        <strain evidence="2 3">IF8SW-P5</strain>
    </source>
</reference>
<organism evidence="2 3">
    <name type="scientific">Microbacterium mcarthurae</name>
    <dbReference type="NCBI Taxonomy" id="3035918"/>
    <lineage>
        <taxon>Bacteria</taxon>
        <taxon>Bacillati</taxon>
        <taxon>Actinomycetota</taxon>
        <taxon>Actinomycetes</taxon>
        <taxon>Micrococcales</taxon>
        <taxon>Microbacteriaceae</taxon>
        <taxon>Microbacterium</taxon>
    </lineage>
</organism>
<evidence type="ECO:0000313" key="3">
    <source>
        <dbReference type="Proteomes" id="UP001630303"/>
    </source>
</evidence>
<name>A0ABW9GE20_9MICO</name>
<dbReference type="Pfam" id="PF04480">
    <property type="entry name" value="DUF559"/>
    <property type="match status" value="1"/>
</dbReference>
<evidence type="ECO:0000259" key="1">
    <source>
        <dbReference type="Pfam" id="PF04480"/>
    </source>
</evidence>
<dbReference type="Gene3D" id="3.40.960.10">
    <property type="entry name" value="VSR Endonuclease"/>
    <property type="match status" value="1"/>
</dbReference>
<keyword evidence="3" id="KW-1185">Reference proteome</keyword>
<dbReference type="Proteomes" id="UP001630303">
    <property type="component" value="Unassembled WGS sequence"/>
</dbReference>
<dbReference type="EMBL" id="JAROCE010000001">
    <property type="protein sequence ID" value="MFM2719989.1"/>
    <property type="molecule type" value="Genomic_DNA"/>
</dbReference>
<proteinExistence type="predicted"/>
<accession>A0ABW9GE20</accession>
<feature type="domain" description="DUF559" evidence="1">
    <location>
        <begin position="229"/>
        <end position="271"/>
    </location>
</feature>
<gene>
    <name evidence="2" type="ORF">P5G46_05690</name>
</gene>